<evidence type="ECO:0000256" key="5">
    <source>
        <dbReference type="ARBA" id="ARBA00022840"/>
    </source>
</evidence>
<dbReference type="SUPFAM" id="SSF56112">
    <property type="entry name" value="Protein kinase-like (PK-like)"/>
    <property type="match status" value="1"/>
</dbReference>
<dbReference type="CDD" id="cd05117">
    <property type="entry name" value="STKc_CAMK"/>
    <property type="match status" value="1"/>
</dbReference>
<evidence type="ECO:0000313" key="10">
    <source>
        <dbReference type="EMBL" id="RKP12380.1"/>
    </source>
</evidence>
<feature type="region of interest" description="Disordered" evidence="8">
    <location>
        <begin position="324"/>
        <end position="367"/>
    </location>
</feature>
<evidence type="ECO:0000256" key="6">
    <source>
        <dbReference type="PROSITE-ProRule" id="PRU10141"/>
    </source>
</evidence>
<comment type="similarity">
    <text evidence="7">Belongs to the protein kinase superfamily.</text>
</comment>
<dbReference type="PANTHER" id="PTHR24347">
    <property type="entry name" value="SERINE/THREONINE-PROTEIN KINASE"/>
    <property type="match status" value="1"/>
</dbReference>
<evidence type="ECO:0000313" key="11">
    <source>
        <dbReference type="Proteomes" id="UP000267251"/>
    </source>
</evidence>
<keyword evidence="3 6" id="KW-0547">Nucleotide-binding</keyword>
<evidence type="ECO:0000256" key="4">
    <source>
        <dbReference type="ARBA" id="ARBA00022777"/>
    </source>
</evidence>
<dbReference type="PROSITE" id="PS50011">
    <property type="entry name" value="PROTEIN_KINASE_DOM"/>
    <property type="match status" value="1"/>
</dbReference>
<keyword evidence="11" id="KW-1185">Reference proteome</keyword>
<dbReference type="GO" id="GO:0005524">
    <property type="term" value="F:ATP binding"/>
    <property type="evidence" value="ECO:0007669"/>
    <property type="project" value="UniProtKB-UniRule"/>
</dbReference>
<dbReference type="InterPro" id="IPR017441">
    <property type="entry name" value="Protein_kinase_ATP_BS"/>
</dbReference>
<dbReference type="Gene3D" id="3.30.200.20">
    <property type="entry name" value="Phosphorylase Kinase, domain 1"/>
    <property type="match status" value="1"/>
</dbReference>
<evidence type="ECO:0000256" key="3">
    <source>
        <dbReference type="ARBA" id="ARBA00022741"/>
    </source>
</evidence>
<dbReference type="InterPro" id="IPR000719">
    <property type="entry name" value="Prot_kinase_dom"/>
</dbReference>
<evidence type="ECO:0000259" key="9">
    <source>
        <dbReference type="PROSITE" id="PS50011"/>
    </source>
</evidence>
<feature type="domain" description="Protein kinase" evidence="9">
    <location>
        <begin position="23"/>
        <end position="280"/>
    </location>
</feature>
<keyword evidence="2" id="KW-0808">Transferase</keyword>
<protein>
    <submittedName>
        <fullName evidence="10">Putative calcium/calmodulin-dependent protein kinase</fullName>
    </submittedName>
</protein>
<dbReference type="EMBL" id="KZ988353">
    <property type="protein sequence ID" value="RKP12380.1"/>
    <property type="molecule type" value="Genomic_DNA"/>
</dbReference>
<feature type="compositionally biased region" description="Acidic residues" evidence="8">
    <location>
        <begin position="345"/>
        <end position="354"/>
    </location>
</feature>
<keyword evidence="5 6" id="KW-0067">ATP-binding</keyword>
<dbReference type="FunFam" id="1.10.510.10:FF:000571">
    <property type="entry name" value="Maternal embryonic leucine zipper kinase"/>
    <property type="match status" value="1"/>
</dbReference>
<dbReference type="PROSITE" id="PS00107">
    <property type="entry name" value="PROTEIN_KINASE_ATP"/>
    <property type="match status" value="1"/>
</dbReference>
<reference evidence="11" key="1">
    <citation type="journal article" date="2018" name="Nat. Microbiol.">
        <title>Leveraging single-cell genomics to expand the fungal tree of life.</title>
        <authorList>
            <person name="Ahrendt S.R."/>
            <person name="Quandt C.A."/>
            <person name="Ciobanu D."/>
            <person name="Clum A."/>
            <person name="Salamov A."/>
            <person name="Andreopoulos B."/>
            <person name="Cheng J.F."/>
            <person name="Woyke T."/>
            <person name="Pelin A."/>
            <person name="Henrissat B."/>
            <person name="Reynolds N.K."/>
            <person name="Benny G.L."/>
            <person name="Smith M.E."/>
            <person name="James T.Y."/>
            <person name="Grigoriev I.V."/>
        </authorList>
    </citation>
    <scope>NUCLEOTIDE SEQUENCE [LARGE SCALE GENOMIC DNA]</scope>
</reference>
<evidence type="ECO:0000256" key="1">
    <source>
        <dbReference type="ARBA" id="ARBA00022527"/>
    </source>
</evidence>
<evidence type="ECO:0000256" key="7">
    <source>
        <dbReference type="RuleBase" id="RU000304"/>
    </source>
</evidence>
<dbReference type="Gene3D" id="1.10.510.10">
    <property type="entry name" value="Transferase(Phosphotransferase) domain 1"/>
    <property type="match status" value="1"/>
</dbReference>
<evidence type="ECO:0000256" key="8">
    <source>
        <dbReference type="SAM" id="MobiDB-lite"/>
    </source>
</evidence>
<dbReference type="FunFam" id="3.30.200.20:FF:000315">
    <property type="entry name" value="Calcium-dependent protein kinase 3"/>
    <property type="match status" value="1"/>
</dbReference>
<dbReference type="SMART" id="SM00220">
    <property type="entry name" value="S_TKc"/>
    <property type="match status" value="1"/>
</dbReference>
<dbReference type="AlphaFoldDB" id="A0A4P9Y3H2"/>
<evidence type="ECO:0000256" key="2">
    <source>
        <dbReference type="ARBA" id="ARBA00022679"/>
    </source>
</evidence>
<dbReference type="Pfam" id="PF00069">
    <property type="entry name" value="Pkinase"/>
    <property type="match status" value="1"/>
</dbReference>
<dbReference type="OrthoDB" id="40902at2759"/>
<dbReference type="PROSITE" id="PS00108">
    <property type="entry name" value="PROTEIN_KINASE_ST"/>
    <property type="match status" value="1"/>
</dbReference>
<feature type="binding site" evidence="6">
    <location>
        <position position="56"/>
    </location>
    <ligand>
        <name>ATP</name>
        <dbReference type="ChEBI" id="CHEBI:30616"/>
    </ligand>
</feature>
<proteinExistence type="inferred from homology"/>
<name>A0A4P9Y3H2_9FUNG</name>
<gene>
    <name evidence="10" type="ORF">BJ684DRAFT_21073</name>
</gene>
<dbReference type="Proteomes" id="UP000267251">
    <property type="component" value="Unassembled WGS sequence"/>
</dbReference>
<keyword evidence="4 10" id="KW-0418">Kinase</keyword>
<dbReference type="InterPro" id="IPR011009">
    <property type="entry name" value="Kinase-like_dom_sf"/>
</dbReference>
<sequence>MKFLDSLLHRFNQPADYEKKSLFKIGHVLGSGSYGEVREAVIISTGQKCAMKAIKKSAVAGHEELVKSEMEVVGRLDHPNIIKLYDHFESRDKYYMVFELATGGELFDRIINQGKFTEKDGRGHIQTVLGAIAYLHERNIVHRDLKPENLLFRDDYPTSELLLADFGICKEIDTGDQAMSTICGSFGYTAPEIMLRKKYGREVDLWSLGVITYTLLCGYTPFPMDDQARFLDQARHGRVEFHSRYWKDISDEAKAFIKQLLDPVPANRGNATELLSHAWFVSSTATDVDLISNVREGFNARGMLTKGVNAILMVNRMKRSSIESAAKLGVKPGAGMDAESKKDADDEEVDESEPTESAPIKASTTAT</sequence>
<accession>A0A4P9Y3H2</accession>
<keyword evidence="1 7" id="KW-0723">Serine/threonine-protein kinase</keyword>
<organism evidence="10 11">
    <name type="scientific">Piptocephalis cylindrospora</name>
    <dbReference type="NCBI Taxonomy" id="1907219"/>
    <lineage>
        <taxon>Eukaryota</taxon>
        <taxon>Fungi</taxon>
        <taxon>Fungi incertae sedis</taxon>
        <taxon>Zoopagomycota</taxon>
        <taxon>Zoopagomycotina</taxon>
        <taxon>Zoopagomycetes</taxon>
        <taxon>Zoopagales</taxon>
        <taxon>Piptocephalidaceae</taxon>
        <taxon>Piptocephalis</taxon>
    </lineage>
</organism>
<dbReference type="InterPro" id="IPR008271">
    <property type="entry name" value="Ser/Thr_kinase_AS"/>
</dbReference>
<dbReference type="GO" id="GO:0004674">
    <property type="term" value="F:protein serine/threonine kinase activity"/>
    <property type="evidence" value="ECO:0007669"/>
    <property type="project" value="UniProtKB-KW"/>
</dbReference>